<evidence type="ECO:0000259" key="1">
    <source>
        <dbReference type="PROSITE" id="PS50943"/>
    </source>
</evidence>
<protein>
    <recommendedName>
        <fullName evidence="1">HTH cro/C1-type domain-containing protein</fullName>
    </recommendedName>
</protein>
<keyword evidence="3" id="KW-1185">Reference proteome</keyword>
<dbReference type="InterPro" id="IPR010982">
    <property type="entry name" value="Lambda_DNA-bd_dom_sf"/>
</dbReference>
<evidence type="ECO:0000313" key="3">
    <source>
        <dbReference type="Proteomes" id="UP000248544"/>
    </source>
</evidence>
<gene>
    <name evidence="2" type="ORF">C1I98_32025</name>
</gene>
<dbReference type="PROSITE" id="PS50943">
    <property type="entry name" value="HTH_CROC1"/>
    <property type="match status" value="1"/>
</dbReference>
<dbReference type="Pfam" id="PF13560">
    <property type="entry name" value="HTH_31"/>
    <property type="match status" value="1"/>
</dbReference>
<dbReference type="SUPFAM" id="SSF47413">
    <property type="entry name" value="lambda repressor-like DNA-binding domains"/>
    <property type="match status" value="1"/>
</dbReference>
<dbReference type="Gene3D" id="1.10.260.40">
    <property type="entry name" value="lambda repressor-like DNA-binding domains"/>
    <property type="match status" value="1"/>
</dbReference>
<dbReference type="InterPro" id="IPR001387">
    <property type="entry name" value="Cro/C1-type_HTH"/>
</dbReference>
<dbReference type="AlphaFoldDB" id="A0A2W2FLY3"/>
<accession>A0A2W2FLY3</accession>
<dbReference type="Pfam" id="PF19054">
    <property type="entry name" value="DUF5753"/>
    <property type="match status" value="1"/>
</dbReference>
<dbReference type="Proteomes" id="UP000248544">
    <property type="component" value="Unassembled WGS sequence"/>
</dbReference>
<reference evidence="2 3" key="1">
    <citation type="submission" date="2018-01" db="EMBL/GenBank/DDBJ databases">
        <title>Draft genome sequence of Sphaerisporangium sp. 7K107.</title>
        <authorList>
            <person name="Sahin N."/>
            <person name="Saygin H."/>
            <person name="Ay H."/>
        </authorList>
    </citation>
    <scope>NUCLEOTIDE SEQUENCE [LARGE SCALE GENOMIC DNA]</scope>
    <source>
        <strain evidence="2 3">7K107</strain>
    </source>
</reference>
<evidence type="ECO:0000313" key="2">
    <source>
        <dbReference type="EMBL" id="PZG29425.1"/>
    </source>
</evidence>
<dbReference type="CDD" id="cd00093">
    <property type="entry name" value="HTH_XRE"/>
    <property type="match status" value="1"/>
</dbReference>
<dbReference type="GO" id="GO:0003677">
    <property type="term" value="F:DNA binding"/>
    <property type="evidence" value="ECO:0007669"/>
    <property type="project" value="InterPro"/>
</dbReference>
<dbReference type="InterPro" id="IPR043917">
    <property type="entry name" value="DUF5753"/>
</dbReference>
<sequence length="256" mass="29296">MRRLRREARWSQAAVGARLGCTQTQVSRLELASRTPSQSDAERLDQMFGLTKKQHFTLLYKRIFSHTGGPSWFLGWVDEIEPAAKVIRSWDPLLIPGLLQTEEYARCVFAQSPRITEEEVEARVRARLRRQRIFDRSDPPYLLVLIDEGVLRRRVGGPEVMRDQLDRLLAAAKLPNVCIQVVDPGCLAGMPGTFMIAEMPEGEPDASYTDSAAEGRISTNRDILASLSNRYEAIRRWAYPEHVSLRMIQEVREEWT</sequence>
<dbReference type="SMART" id="SM00530">
    <property type="entry name" value="HTH_XRE"/>
    <property type="match status" value="1"/>
</dbReference>
<dbReference type="EMBL" id="POUA01000376">
    <property type="protein sequence ID" value="PZG29425.1"/>
    <property type="molecule type" value="Genomic_DNA"/>
</dbReference>
<comment type="caution">
    <text evidence="2">The sequence shown here is derived from an EMBL/GenBank/DDBJ whole genome shotgun (WGS) entry which is preliminary data.</text>
</comment>
<proteinExistence type="predicted"/>
<name>A0A2W2FLY3_9ACTN</name>
<feature type="domain" description="HTH cro/C1-type" evidence="1">
    <location>
        <begin position="1"/>
        <end position="55"/>
    </location>
</feature>
<organism evidence="2 3">
    <name type="scientific">Spongiactinospora gelatinilytica</name>
    <dbReference type="NCBI Taxonomy" id="2666298"/>
    <lineage>
        <taxon>Bacteria</taxon>
        <taxon>Bacillati</taxon>
        <taxon>Actinomycetota</taxon>
        <taxon>Actinomycetes</taxon>
        <taxon>Streptosporangiales</taxon>
        <taxon>Streptosporangiaceae</taxon>
        <taxon>Spongiactinospora</taxon>
    </lineage>
</organism>